<name>A0A2P5AZ35_PARAD</name>
<evidence type="ECO:0000313" key="2">
    <source>
        <dbReference type="Proteomes" id="UP000237105"/>
    </source>
</evidence>
<gene>
    <name evidence="1" type="ORF">PanWU01x14_286580</name>
</gene>
<keyword evidence="2" id="KW-1185">Reference proteome</keyword>
<dbReference type="EMBL" id="JXTB01000406">
    <property type="protein sequence ID" value="PON41812.1"/>
    <property type="molecule type" value="Genomic_DNA"/>
</dbReference>
<accession>A0A2P5AZ35</accession>
<evidence type="ECO:0000313" key="1">
    <source>
        <dbReference type="EMBL" id="PON41812.1"/>
    </source>
</evidence>
<protein>
    <submittedName>
        <fullName evidence="1">Uncharacterized protein</fullName>
    </submittedName>
</protein>
<dbReference type="AlphaFoldDB" id="A0A2P5AZ35"/>
<comment type="caution">
    <text evidence="1">The sequence shown here is derived from an EMBL/GenBank/DDBJ whole genome shotgun (WGS) entry which is preliminary data.</text>
</comment>
<proteinExistence type="predicted"/>
<organism evidence="1 2">
    <name type="scientific">Parasponia andersonii</name>
    <name type="common">Sponia andersonii</name>
    <dbReference type="NCBI Taxonomy" id="3476"/>
    <lineage>
        <taxon>Eukaryota</taxon>
        <taxon>Viridiplantae</taxon>
        <taxon>Streptophyta</taxon>
        <taxon>Embryophyta</taxon>
        <taxon>Tracheophyta</taxon>
        <taxon>Spermatophyta</taxon>
        <taxon>Magnoliopsida</taxon>
        <taxon>eudicotyledons</taxon>
        <taxon>Gunneridae</taxon>
        <taxon>Pentapetalae</taxon>
        <taxon>rosids</taxon>
        <taxon>fabids</taxon>
        <taxon>Rosales</taxon>
        <taxon>Cannabaceae</taxon>
        <taxon>Parasponia</taxon>
    </lineage>
</organism>
<reference evidence="2" key="1">
    <citation type="submission" date="2016-06" db="EMBL/GenBank/DDBJ databases">
        <title>Parallel loss of symbiosis genes in relatives of nitrogen-fixing non-legume Parasponia.</title>
        <authorList>
            <person name="Van Velzen R."/>
            <person name="Holmer R."/>
            <person name="Bu F."/>
            <person name="Rutten L."/>
            <person name="Van Zeijl A."/>
            <person name="Liu W."/>
            <person name="Santuari L."/>
            <person name="Cao Q."/>
            <person name="Sharma T."/>
            <person name="Shen D."/>
            <person name="Roswanjaya Y."/>
            <person name="Wardhani T."/>
            <person name="Kalhor M.S."/>
            <person name="Jansen J."/>
            <person name="Van den Hoogen J."/>
            <person name="Gungor B."/>
            <person name="Hartog M."/>
            <person name="Hontelez J."/>
            <person name="Verver J."/>
            <person name="Yang W.-C."/>
            <person name="Schijlen E."/>
            <person name="Repin R."/>
            <person name="Schilthuizen M."/>
            <person name="Schranz E."/>
            <person name="Heidstra R."/>
            <person name="Miyata K."/>
            <person name="Fedorova E."/>
            <person name="Kohlen W."/>
            <person name="Bisseling T."/>
            <person name="Smit S."/>
            <person name="Geurts R."/>
        </authorList>
    </citation>
    <scope>NUCLEOTIDE SEQUENCE [LARGE SCALE GENOMIC DNA]</scope>
    <source>
        <strain evidence="2">cv. WU1-14</strain>
    </source>
</reference>
<dbReference type="Proteomes" id="UP000237105">
    <property type="component" value="Unassembled WGS sequence"/>
</dbReference>
<sequence>MFHCKQLRRCIILARVENIHDSQLSSTSLPLFLMKNPIGLRVCGCQHTGKPELCRLSNRDIEGPVPHIGDVFPQLWQLHATATAAARRSFNDDALAFDILWPGLAYRPLAGEGPHRQIGFGSYCLGGHLVLGHGHHQFLELQCQLIDQPCCSFRAQPMLLALQLPNQQLQLHDQRLGARQLRLDGGHRRTDTEPWLIVPNELEFVILFVVNVASHNHYGKISTIQHLSILLIYTYDGKQSVDTLLVIAIEKKFARLAKNCENTILVWYNENIRSRRLLLRGNDPESDSIFEVIDSSQHVFVVSTISAGYLKADLMREAFDKGKITCALSRHFSGHEVMAFRRRDSLEGADRQVINEWDKRREQISSFLVASMGFQHLAPVEMFHGIVADPLDTAKLFLHGLVDSEPPIFGLAEKGDLAIQARGCERFIVPFPSERSQVFNYIGNRVNVPGLGAKVSLEGGTIAVECNQNTGRGIDKAMFDLLCDIENETNMSSHGSAIRWGEAIISAGHADIWLHAGSSMRRFKFLSR</sequence>